<feature type="chain" id="PRO_5045383425" description="Adhesin" evidence="1">
    <location>
        <begin position="19"/>
        <end position="129"/>
    </location>
</feature>
<dbReference type="RefSeq" id="WP_050319619.1">
    <property type="nucleotide sequence ID" value="NZ_CP046293.1"/>
</dbReference>
<evidence type="ECO:0000313" key="2">
    <source>
        <dbReference type="EMBL" id="QGR72067.1"/>
    </source>
</evidence>
<feature type="signal peptide" evidence="1">
    <location>
        <begin position="1"/>
        <end position="18"/>
    </location>
</feature>
<evidence type="ECO:0008006" key="4">
    <source>
        <dbReference type="Google" id="ProtNLM"/>
    </source>
</evidence>
<name>A0ABX6FE72_YERIN</name>
<reference evidence="2 3" key="1">
    <citation type="submission" date="2019-11" db="EMBL/GenBank/DDBJ databases">
        <title>FDA dAtabase for Regulatory Grade micrObial Sequences (FDA-ARGOS): Supporting development and validation of Infectious Disease Dx tests.</title>
        <authorList>
            <person name="Patel R."/>
            <person name="Rucinski S."/>
            <person name="Tallon L."/>
            <person name="Sadzewicz L."/>
            <person name="Vavikolanu K."/>
            <person name="Mehta A."/>
            <person name="Aluvathingal J."/>
            <person name="Nadendla S."/>
            <person name="Nandy P."/>
            <person name="Geyer C."/>
            <person name="Yan Y."/>
            <person name="Sichtig H."/>
        </authorList>
    </citation>
    <scope>NUCLEOTIDE SEQUENCE [LARGE SCALE GENOMIC DNA]</scope>
    <source>
        <strain evidence="2 3">FDAARGOS_729</strain>
    </source>
</reference>
<gene>
    <name evidence="2" type="ORF">FOC37_17875</name>
</gene>
<organism evidence="2 3">
    <name type="scientific">Yersinia intermedia</name>
    <dbReference type="NCBI Taxonomy" id="631"/>
    <lineage>
        <taxon>Bacteria</taxon>
        <taxon>Pseudomonadati</taxon>
        <taxon>Pseudomonadota</taxon>
        <taxon>Gammaproteobacteria</taxon>
        <taxon>Enterobacterales</taxon>
        <taxon>Yersiniaceae</taxon>
        <taxon>Yersinia</taxon>
    </lineage>
</organism>
<dbReference type="EMBL" id="CP046294">
    <property type="protein sequence ID" value="QGR72067.1"/>
    <property type="molecule type" value="Genomic_DNA"/>
</dbReference>
<evidence type="ECO:0000256" key="1">
    <source>
        <dbReference type="SAM" id="SignalP"/>
    </source>
</evidence>
<evidence type="ECO:0000313" key="3">
    <source>
        <dbReference type="Proteomes" id="UP000424966"/>
    </source>
</evidence>
<dbReference type="GeneID" id="58048172"/>
<keyword evidence="1" id="KW-0732">Signal</keyword>
<dbReference type="Proteomes" id="UP000424966">
    <property type="component" value="Chromosome"/>
</dbReference>
<protein>
    <recommendedName>
        <fullName evidence="4">Adhesin</fullName>
    </recommendedName>
</protein>
<accession>A0ABX6FE72</accession>
<keyword evidence="3" id="KW-1185">Reference proteome</keyword>
<proteinExistence type="predicted"/>
<sequence length="129" mass="14270">MLRAIFLFLSMLPMVSQASGYPKVNIKCGSDNYILFYGSTDVAVVLNNELLTKAKFANKSYANEAHSGLITAEQWSKDQGNNLLPIHYLFTLVLGEKDTATLTRQTVDKEGMQRDTPVVSNCLYSISNG</sequence>